<accession>A0AAW8W052</accession>
<dbReference type="InterPro" id="IPR001387">
    <property type="entry name" value="Cro/C1-type_HTH"/>
</dbReference>
<dbReference type="PANTHER" id="PTHR46558:SF11">
    <property type="entry name" value="HTH-TYPE TRANSCRIPTIONAL REGULATOR XRE"/>
    <property type="match status" value="1"/>
</dbReference>
<gene>
    <name evidence="3" type="ORF">RI536_15270</name>
</gene>
<dbReference type="SMART" id="SM00530">
    <property type="entry name" value="HTH_XRE"/>
    <property type="match status" value="1"/>
</dbReference>
<reference evidence="3" key="1">
    <citation type="submission" date="2023-08" db="EMBL/GenBank/DDBJ databases">
        <authorList>
            <person name="Page C.A."/>
            <person name="Perez-Diaz I.M."/>
        </authorList>
    </citation>
    <scope>NUCLEOTIDE SEQUENCE</scope>
    <source>
        <strain evidence="3">7.8.46</strain>
    </source>
</reference>
<sequence length="132" mass="15475">MASLGIGRRLKKLRSAQEKTQDEVAKSVGISRARYSHLENDRNEPDNELLKLLANYYEVSTDYLLGFSEKKHKYPGLTTEEDRIDLDKLLQSTVPMGFKEMNWNAQDKEKVRNVIEGIYWDRLKELREKGRK</sequence>
<name>A0AAW8W052_LACPE</name>
<dbReference type="Gene3D" id="1.10.260.40">
    <property type="entry name" value="lambda repressor-like DNA-binding domains"/>
    <property type="match status" value="1"/>
</dbReference>
<proteinExistence type="predicted"/>
<dbReference type="InterPro" id="IPR010982">
    <property type="entry name" value="Lambda_DNA-bd_dom_sf"/>
</dbReference>
<dbReference type="AlphaFoldDB" id="A0AAW8W052"/>
<dbReference type="Proteomes" id="UP001267003">
    <property type="component" value="Unassembled WGS sequence"/>
</dbReference>
<dbReference type="KEGG" id="lpg:BB562_09000"/>
<dbReference type="CDD" id="cd00093">
    <property type="entry name" value="HTH_XRE"/>
    <property type="match status" value="1"/>
</dbReference>
<dbReference type="PANTHER" id="PTHR46558">
    <property type="entry name" value="TRACRIPTIONAL REGULATORY PROTEIN-RELATED-RELATED"/>
    <property type="match status" value="1"/>
</dbReference>
<evidence type="ECO:0000313" key="3">
    <source>
        <dbReference type="EMBL" id="MDT6991422.1"/>
    </source>
</evidence>
<dbReference type="Pfam" id="PF01381">
    <property type="entry name" value="HTH_3"/>
    <property type="match status" value="1"/>
</dbReference>
<dbReference type="EMBL" id="JAVLAQ010000002">
    <property type="protein sequence ID" value="MDT6991422.1"/>
    <property type="molecule type" value="Genomic_DNA"/>
</dbReference>
<organism evidence="3 4">
    <name type="scientific">Lactiplantibacillus pentosus</name>
    <name type="common">Lactobacillus pentosus</name>
    <dbReference type="NCBI Taxonomy" id="1589"/>
    <lineage>
        <taxon>Bacteria</taxon>
        <taxon>Bacillati</taxon>
        <taxon>Bacillota</taxon>
        <taxon>Bacilli</taxon>
        <taxon>Lactobacillales</taxon>
        <taxon>Lactobacillaceae</taxon>
        <taxon>Lactiplantibacillus</taxon>
    </lineage>
</organism>
<dbReference type="RefSeq" id="WP_101873542.1">
    <property type="nucleotide sequence ID" value="NZ_CP016491.1"/>
</dbReference>
<keyword evidence="1" id="KW-0238">DNA-binding</keyword>
<dbReference type="PROSITE" id="PS50943">
    <property type="entry name" value="HTH_CROC1"/>
    <property type="match status" value="1"/>
</dbReference>
<protein>
    <submittedName>
        <fullName evidence="3">Helix-turn-helix transcriptional regulator</fullName>
    </submittedName>
</protein>
<evidence type="ECO:0000259" key="2">
    <source>
        <dbReference type="PROSITE" id="PS50943"/>
    </source>
</evidence>
<evidence type="ECO:0000256" key="1">
    <source>
        <dbReference type="ARBA" id="ARBA00023125"/>
    </source>
</evidence>
<evidence type="ECO:0000313" key="4">
    <source>
        <dbReference type="Proteomes" id="UP001267003"/>
    </source>
</evidence>
<comment type="caution">
    <text evidence="3">The sequence shown here is derived from an EMBL/GenBank/DDBJ whole genome shotgun (WGS) entry which is preliminary data.</text>
</comment>
<dbReference type="GO" id="GO:0003677">
    <property type="term" value="F:DNA binding"/>
    <property type="evidence" value="ECO:0007669"/>
    <property type="project" value="UniProtKB-KW"/>
</dbReference>
<dbReference type="SUPFAM" id="SSF47413">
    <property type="entry name" value="lambda repressor-like DNA-binding domains"/>
    <property type="match status" value="1"/>
</dbReference>
<feature type="domain" description="HTH cro/C1-type" evidence="2">
    <location>
        <begin position="10"/>
        <end position="64"/>
    </location>
</feature>